<dbReference type="InterPro" id="IPR001331">
    <property type="entry name" value="GDS_CDC24_CS"/>
</dbReference>
<evidence type="ECO:0000256" key="4">
    <source>
        <dbReference type="ARBA" id="ARBA00022723"/>
    </source>
</evidence>
<dbReference type="PROSITE" id="PS50178">
    <property type="entry name" value="ZF_FYVE"/>
    <property type="match status" value="1"/>
</dbReference>
<dbReference type="SUPFAM" id="SSF48065">
    <property type="entry name" value="DBL homology domain (DH-domain)"/>
    <property type="match status" value="1"/>
</dbReference>
<feature type="domain" description="FYVE-type" evidence="11">
    <location>
        <begin position="352"/>
        <end position="410"/>
    </location>
</feature>
<evidence type="ECO:0000256" key="1">
    <source>
        <dbReference type="ARBA" id="ARBA00004245"/>
    </source>
</evidence>
<dbReference type="SMART" id="SM00233">
    <property type="entry name" value="PH"/>
    <property type="match status" value="1"/>
</dbReference>
<dbReference type="Pfam" id="PF00621">
    <property type="entry name" value="RhoGEF"/>
    <property type="match status" value="1"/>
</dbReference>
<proteinExistence type="predicted"/>
<evidence type="ECO:0000259" key="10">
    <source>
        <dbReference type="PROSITE" id="PS50010"/>
    </source>
</evidence>
<dbReference type="PROSITE" id="PS00741">
    <property type="entry name" value="DH_1"/>
    <property type="match status" value="1"/>
</dbReference>
<evidence type="ECO:0000256" key="5">
    <source>
        <dbReference type="ARBA" id="ARBA00022771"/>
    </source>
</evidence>
<dbReference type="SMART" id="SM00325">
    <property type="entry name" value="RhoGEF"/>
    <property type="match status" value="1"/>
</dbReference>
<dbReference type="Proteomes" id="UP001628156">
    <property type="component" value="Unassembled WGS sequence"/>
</dbReference>
<keyword evidence="6" id="KW-0862">Zinc</keyword>
<dbReference type="InterPro" id="IPR001849">
    <property type="entry name" value="PH_domain"/>
</dbReference>
<dbReference type="CDD" id="cd00160">
    <property type="entry name" value="RhoGEF"/>
    <property type="match status" value="1"/>
</dbReference>
<keyword evidence="7" id="KW-0206">Cytoskeleton</keyword>
<dbReference type="PROSITE" id="PS50003">
    <property type="entry name" value="PH_DOMAIN"/>
    <property type="match status" value="1"/>
</dbReference>
<evidence type="ECO:0000259" key="11">
    <source>
        <dbReference type="PROSITE" id="PS50178"/>
    </source>
</evidence>
<dbReference type="Gene3D" id="3.30.40.10">
    <property type="entry name" value="Zinc/RING finger domain, C3HC4 (zinc finger)"/>
    <property type="match status" value="1"/>
</dbReference>
<feature type="domain" description="PH" evidence="9">
    <location>
        <begin position="236"/>
        <end position="327"/>
    </location>
</feature>
<feature type="domain" description="DH" evidence="10">
    <location>
        <begin position="21"/>
        <end position="206"/>
    </location>
</feature>
<dbReference type="InterPro" id="IPR011993">
    <property type="entry name" value="PH-like_dom_sf"/>
</dbReference>
<dbReference type="InterPro" id="IPR017455">
    <property type="entry name" value="Znf_FYVE-rel"/>
</dbReference>
<dbReference type="Pfam" id="PF01363">
    <property type="entry name" value="FYVE"/>
    <property type="match status" value="1"/>
</dbReference>
<dbReference type="InterPro" id="IPR011011">
    <property type="entry name" value="Znf_FYVE_PHD"/>
</dbReference>
<keyword evidence="2" id="KW-0963">Cytoplasm</keyword>
<gene>
    <name evidence="12" type="ORF">ENUP19_0128G0004</name>
</gene>
<evidence type="ECO:0000256" key="2">
    <source>
        <dbReference type="ARBA" id="ARBA00022490"/>
    </source>
</evidence>
<dbReference type="SMART" id="SM00064">
    <property type="entry name" value="FYVE"/>
    <property type="match status" value="1"/>
</dbReference>
<name>A0ABQ0DJJ2_9EUKA</name>
<organism evidence="12 13">
    <name type="scientific">Entamoeba nuttalli</name>
    <dbReference type="NCBI Taxonomy" id="412467"/>
    <lineage>
        <taxon>Eukaryota</taxon>
        <taxon>Amoebozoa</taxon>
        <taxon>Evosea</taxon>
        <taxon>Archamoebae</taxon>
        <taxon>Mastigamoebida</taxon>
        <taxon>Entamoebidae</taxon>
        <taxon>Entamoeba</taxon>
    </lineage>
</organism>
<dbReference type="Pfam" id="PF00169">
    <property type="entry name" value="PH"/>
    <property type="match status" value="1"/>
</dbReference>
<sequence length="441" mass="51408">MTAVPPINRVRRESTLSRDEYRERIVQEILETEISYVDSLHTCIVYYYEKLQTCQPPILSRKQIEDIFLYFDQVYNVNQAFLNDLQTYKIEGKLSRSIGETFQRFIPYLKVYYQFIGNSGVSLHTLTELEQSEYICSVFEDLRCQIPGTNQLDLRGFLIMPVQRLPRYNLLLTDLLKRTPDTYVDYPKIEVALKEMKKLTDSANKAIVAAERRRRLFLIEGRISGFSGKLVEPHRCFIKEGMLMKVCRKTIKPRYFYLFNDILIYGIGDSNNMVISQVVDVANIVVKNVEESVNGFELFTNKKSFVVYAIDQNEKQEWMDEINKAVEKMLNTLRTRNQLSDDTFIKPLFVPDDTVVKCMICNKPFSFFIRRHHCRFCGKCVCGDCSLMRLPQPPLNTFERACSVCVDRRLLSAEPIDKDRIRSSLFSLDSISMESTSPLLK</sequence>
<keyword evidence="3" id="KW-0344">Guanine-nucleotide releasing factor</keyword>
<evidence type="ECO:0000256" key="3">
    <source>
        <dbReference type="ARBA" id="ARBA00022658"/>
    </source>
</evidence>
<evidence type="ECO:0000313" key="13">
    <source>
        <dbReference type="Proteomes" id="UP001628156"/>
    </source>
</evidence>
<evidence type="ECO:0000259" key="9">
    <source>
        <dbReference type="PROSITE" id="PS50003"/>
    </source>
</evidence>
<dbReference type="InterPro" id="IPR035899">
    <property type="entry name" value="DBL_dom_sf"/>
</dbReference>
<keyword evidence="4" id="KW-0479">Metal-binding</keyword>
<dbReference type="SUPFAM" id="SSF57903">
    <property type="entry name" value="FYVE/PHD zinc finger"/>
    <property type="match status" value="1"/>
</dbReference>
<keyword evidence="13" id="KW-1185">Reference proteome</keyword>
<reference evidence="12 13" key="1">
    <citation type="journal article" date="2019" name="PLoS Negl. Trop. Dis.">
        <title>Whole genome sequencing of Entamoeba nuttalli reveals mammalian host-related molecular signatures and a novel octapeptide-repeat surface protein.</title>
        <authorList>
            <person name="Tanaka M."/>
            <person name="Makiuchi T."/>
            <person name="Komiyama T."/>
            <person name="Shiina T."/>
            <person name="Osaki K."/>
            <person name="Tachibana H."/>
        </authorList>
    </citation>
    <scope>NUCLEOTIDE SEQUENCE [LARGE SCALE GENOMIC DNA]</scope>
    <source>
        <strain evidence="12 13">P19-061405</strain>
    </source>
</reference>
<dbReference type="Gene3D" id="2.30.29.30">
    <property type="entry name" value="Pleckstrin-homology domain (PH domain)/Phosphotyrosine-binding domain (PTB)"/>
    <property type="match status" value="1"/>
</dbReference>
<dbReference type="InterPro" id="IPR013083">
    <property type="entry name" value="Znf_RING/FYVE/PHD"/>
</dbReference>
<dbReference type="InterPro" id="IPR051092">
    <property type="entry name" value="FYVE_RhoGEF_PH"/>
</dbReference>
<evidence type="ECO:0000256" key="8">
    <source>
        <dbReference type="PROSITE-ProRule" id="PRU00091"/>
    </source>
</evidence>
<evidence type="ECO:0000256" key="7">
    <source>
        <dbReference type="ARBA" id="ARBA00023212"/>
    </source>
</evidence>
<dbReference type="InterPro" id="IPR037871">
    <property type="entry name" value="PH_Phafin"/>
</dbReference>
<dbReference type="InterPro" id="IPR000219">
    <property type="entry name" value="DH_dom"/>
</dbReference>
<accession>A0ABQ0DJJ2</accession>
<dbReference type="PANTHER" id="PTHR12673">
    <property type="entry name" value="FACIOGENITAL DYSPLASIA PROTEIN"/>
    <property type="match status" value="1"/>
</dbReference>
<dbReference type="InterPro" id="IPR000306">
    <property type="entry name" value="Znf_FYVE"/>
</dbReference>
<protein>
    <recommendedName>
        <fullName evidence="14">Rho guanine nucleotide exchange factor</fullName>
    </recommendedName>
</protein>
<dbReference type="CDD" id="cd01218">
    <property type="entry name" value="PH_Phafin2-like"/>
    <property type="match status" value="1"/>
</dbReference>
<comment type="subcellular location">
    <subcellularLocation>
        <location evidence="1">Cytoplasm</location>
        <location evidence="1">Cytoskeleton</location>
    </subcellularLocation>
</comment>
<dbReference type="Gene3D" id="1.20.900.10">
    <property type="entry name" value="Dbl homology (DH) domain"/>
    <property type="match status" value="1"/>
</dbReference>
<evidence type="ECO:0000256" key="6">
    <source>
        <dbReference type="ARBA" id="ARBA00022833"/>
    </source>
</evidence>
<dbReference type="PANTHER" id="PTHR12673:SF263">
    <property type="entry name" value="PLECKSTRIN DOMAIN-CONTAINING PROTEIN"/>
    <property type="match status" value="1"/>
</dbReference>
<evidence type="ECO:0000313" key="12">
    <source>
        <dbReference type="EMBL" id="GAB1223028.1"/>
    </source>
</evidence>
<dbReference type="SUPFAM" id="SSF50729">
    <property type="entry name" value="PH domain-like"/>
    <property type="match status" value="1"/>
</dbReference>
<comment type="caution">
    <text evidence="12">The sequence shown here is derived from an EMBL/GenBank/DDBJ whole genome shotgun (WGS) entry which is preliminary data.</text>
</comment>
<keyword evidence="5 8" id="KW-0863">Zinc-finger</keyword>
<dbReference type="PROSITE" id="PS50010">
    <property type="entry name" value="DH_2"/>
    <property type="match status" value="1"/>
</dbReference>
<dbReference type="EMBL" id="BAAFRS010000128">
    <property type="protein sequence ID" value="GAB1223028.1"/>
    <property type="molecule type" value="Genomic_DNA"/>
</dbReference>
<evidence type="ECO:0008006" key="14">
    <source>
        <dbReference type="Google" id="ProtNLM"/>
    </source>
</evidence>